<protein>
    <submittedName>
        <fullName evidence="2">Uncharacterized protein</fullName>
    </submittedName>
</protein>
<evidence type="ECO:0000313" key="2">
    <source>
        <dbReference type="EMBL" id="GAA4437475.1"/>
    </source>
</evidence>
<evidence type="ECO:0000313" key="3">
    <source>
        <dbReference type="Proteomes" id="UP001500552"/>
    </source>
</evidence>
<feature type="region of interest" description="Disordered" evidence="1">
    <location>
        <begin position="49"/>
        <end position="169"/>
    </location>
</feature>
<organism evidence="2 3">
    <name type="scientific">Pontibacter saemangeumensis</name>
    <dbReference type="NCBI Taxonomy" id="1084525"/>
    <lineage>
        <taxon>Bacteria</taxon>
        <taxon>Pseudomonadati</taxon>
        <taxon>Bacteroidota</taxon>
        <taxon>Cytophagia</taxon>
        <taxon>Cytophagales</taxon>
        <taxon>Hymenobacteraceae</taxon>
        <taxon>Pontibacter</taxon>
    </lineage>
</organism>
<proteinExistence type="predicted"/>
<accession>A0ABP8LWT9</accession>
<keyword evidence="3" id="KW-1185">Reference proteome</keyword>
<evidence type="ECO:0000256" key="1">
    <source>
        <dbReference type="SAM" id="MobiDB-lite"/>
    </source>
</evidence>
<name>A0ABP8LWT9_9BACT</name>
<feature type="compositionally biased region" description="Basic and acidic residues" evidence="1">
    <location>
        <begin position="145"/>
        <end position="163"/>
    </location>
</feature>
<comment type="caution">
    <text evidence="2">The sequence shown here is derived from an EMBL/GenBank/DDBJ whole genome shotgun (WGS) entry which is preliminary data.</text>
</comment>
<dbReference type="EMBL" id="BAABHC010000016">
    <property type="protein sequence ID" value="GAA4437475.1"/>
    <property type="molecule type" value="Genomic_DNA"/>
</dbReference>
<sequence>MDYLAIIVSIVALLGAGFAFLRANSSHNMQSKRYEALKEKNSAMEARLRKLEGNTGRGNKPATESVESGRSNQPRQEREGRQNQPRQEQQNEPRQKQPRQEQQQERRQKQRERQPQPQQQVSALSQPDEDVSPQPQQRRKKENRRRNEPMERTSPEEAGREQQARAARPVRLEIQDGDLLDALEQEAGVAAPAAGAVAAAEAPYAGKKYAIIPEDGVIRAHQLQQQPDSDSYIEVDATADGSSTHYRFNLAGNHAFVIAQGIDRLENAFDFEKPSNRMVTKVVQQQDGVLTKVNNGWKIMEKARIDFR</sequence>
<reference evidence="3" key="1">
    <citation type="journal article" date="2019" name="Int. J. Syst. Evol. Microbiol.">
        <title>The Global Catalogue of Microorganisms (GCM) 10K type strain sequencing project: providing services to taxonomists for standard genome sequencing and annotation.</title>
        <authorList>
            <consortium name="The Broad Institute Genomics Platform"/>
            <consortium name="The Broad Institute Genome Sequencing Center for Infectious Disease"/>
            <person name="Wu L."/>
            <person name="Ma J."/>
        </authorList>
    </citation>
    <scope>NUCLEOTIDE SEQUENCE [LARGE SCALE GENOMIC DNA]</scope>
    <source>
        <strain evidence="3">JCM 17926</strain>
    </source>
</reference>
<dbReference type="Proteomes" id="UP001500552">
    <property type="component" value="Unassembled WGS sequence"/>
</dbReference>
<gene>
    <name evidence="2" type="ORF">GCM10023188_31720</name>
</gene>
<feature type="compositionally biased region" description="Basic and acidic residues" evidence="1">
    <location>
        <begin position="89"/>
        <end position="114"/>
    </location>
</feature>